<evidence type="ECO:0000256" key="2">
    <source>
        <dbReference type="ARBA" id="ARBA00022737"/>
    </source>
</evidence>
<dbReference type="InterPro" id="IPR000413">
    <property type="entry name" value="Integrin_alpha"/>
</dbReference>
<dbReference type="PRINTS" id="PR01185">
    <property type="entry name" value="INTEGRINA"/>
</dbReference>
<dbReference type="PANTHER" id="PTHR23221">
    <property type="entry name" value="GLYCOSYLPHOSPHATIDYLINOSITOL PHOSPHOLIPASE D"/>
    <property type="match status" value="1"/>
</dbReference>
<reference evidence="6 7" key="1">
    <citation type="submission" date="2024-11" db="EMBL/GenBank/DDBJ databases">
        <title>The Natural Products Discovery Center: Release of the First 8490 Sequenced Strains for Exploring Actinobacteria Biosynthetic Diversity.</title>
        <authorList>
            <person name="Kalkreuter E."/>
            <person name="Kautsar S.A."/>
            <person name="Yang D."/>
            <person name="Bader C.D."/>
            <person name="Teijaro C.N."/>
            <person name="Fluegel L."/>
            <person name="Davis C.M."/>
            <person name="Simpson J.R."/>
            <person name="Lauterbach L."/>
            <person name="Steele A.D."/>
            <person name="Gui C."/>
            <person name="Meng S."/>
            <person name="Li G."/>
            <person name="Viehrig K."/>
            <person name="Ye F."/>
            <person name="Su P."/>
            <person name="Kiefer A.F."/>
            <person name="Nichols A."/>
            <person name="Cepeda A.J."/>
            <person name="Yan W."/>
            <person name="Fan B."/>
            <person name="Jiang Y."/>
            <person name="Adhikari A."/>
            <person name="Zheng C.-J."/>
            <person name="Schuster L."/>
            <person name="Cowan T.M."/>
            <person name="Smanski M.J."/>
            <person name="Chevrette M.G."/>
            <person name="De Carvalho L.P.S."/>
            <person name="Shen B."/>
        </authorList>
    </citation>
    <scope>NUCLEOTIDE SEQUENCE [LARGE SCALE GENOMIC DNA]</scope>
    <source>
        <strain evidence="6 7">NPDC020863</strain>
    </source>
</reference>
<keyword evidence="2" id="KW-0677">Repeat</keyword>
<sequence>MRRRLLSIGAVTAVVTAVVTGVALAGTSHIAASTGDPGGGGDAMSLASATAGSGKAADVDGDGYDDLAVGAPDAATKGYAKAGYVALTYGTRNGIQVSRHKGLTQSSTGVPGTPEAGDRFGSALALGDMDGDGYADLVVGASGEAIGDVKGAGSVTVVFGSATGLSTKAIAFHAPTVTARQGFGGRLALGDYNHDGRKDLAVVDGTKVDVVLGAKNLRSTPTPKITRITPPGGGAGTGGISSGDINGDGYDDLVTVAYFDDPADEGTLGVLPGSRTGLKSTPLGRNVGLPFAGYRAVVGDINGDGKADVVIDTGFSDGPDDYLLRTFPGSASGLDAAGAVVWNGGPHQGTAARLADVNGDRHADLLIGDPNAADSDGFSNAGALTVVPGSANWLTASKAQTLSLDTKGVVGVAETGDLFGSAMAPGDYNGDGTADLAVGARGKWRGTGAVSMLYGGGDGLTGTGSILFGPDSFGYEAVKSSFGAALSG</sequence>
<dbReference type="SMART" id="SM00191">
    <property type="entry name" value="Int_alpha"/>
    <property type="match status" value="5"/>
</dbReference>
<dbReference type="PROSITE" id="PS51470">
    <property type="entry name" value="FG_GAP"/>
    <property type="match status" value="2"/>
</dbReference>
<evidence type="ECO:0000256" key="5">
    <source>
        <dbReference type="SAM" id="SignalP"/>
    </source>
</evidence>
<keyword evidence="4" id="KW-0325">Glycoprotein</keyword>
<keyword evidence="7" id="KW-1185">Reference proteome</keyword>
<feature type="signal peptide" evidence="5">
    <location>
        <begin position="1"/>
        <end position="25"/>
    </location>
</feature>
<dbReference type="InterPro" id="IPR028994">
    <property type="entry name" value="Integrin_alpha_N"/>
</dbReference>
<protein>
    <submittedName>
        <fullName evidence="6">FG-GAP-like repeat-containing protein</fullName>
    </submittedName>
</protein>
<organism evidence="6 7">
    <name type="scientific">Streptomyces milbemycinicus</name>
    <dbReference type="NCBI Taxonomy" id="476552"/>
    <lineage>
        <taxon>Bacteria</taxon>
        <taxon>Bacillati</taxon>
        <taxon>Actinomycetota</taxon>
        <taxon>Actinomycetes</taxon>
        <taxon>Kitasatosporales</taxon>
        <taxon>Streptomycetaceae</taxon>
        <taxon>Streptomyces</taxon>
    </lineage>
</organism>
<name>A0ABW8LPK7_9ACTN</name>
<dbReference type="RefSeq" id="WP_404747038.1">
    <property type="nucleotide sequence ID" value="NZ_JBJDQH010000008.1"/>
</dbReference>
<dbReference type="Pfam" id="PF13517">
    <property type="entry name" value="FG-GAP_3"/>
    <property type="match status" value="1"/>
</dbReference>
<evidence type="ECO:0000256" key="4">
    <source>
        <dbReference type="ARBA" id="ARBA00023180"/>
    </source>
</evidence>
<comment type="caution">
    <text evidence="6">The sequence shown here is derived from an EMBL/GenBank/DDBJ whole genome shotgun (WGS) entry which is preliminary data.</text>
</comment>
<keyword evidence="3" id="KW-0378">Hydrolase</keyword>
<accession>A0ABW8LPK7</accession>
<dbReference type="InterPro" id="IPR013519">
    <property type="entry name" value="Int_alpha_beta-p"/>
</dbReference>
<evidence type="ECO:0000313" key="6">
    <source>
        <dbReference type="EMBL" id="MFK4267845.1"/>
    </source>
</evidence>
<dbReference type="InterPro" id="IPR013517">
    <property type="entry name" value="FG-GAP"/>
</dbReference>
<evidence type="ECO:0000256" key="1">
    <source>
        <dbReference type="ARBA" id="ARBA00022729"/>
    </source>
</evidence>
<dbReference type="SUPFAM" id="SSF69318">
    <property type="entry name" value="Integrin alpha N-terminal domain"/>
    <property type="match status" value="2"/>
</dbReference>
<dbReference type="Proteomes" id="UP001620295">
    <property type="component" value="Unassembled WGS sequence"/>
</dbReference>
<keyword evidence="1 5" id="KW-0732">Signal</keyword>
<dbReference type="EMBL" id="JBJDQH010000008">
    <property type="protein sequence ID" value="MFK4267845.1"/>
    <property type="molecule type" value="Genomic_DNA"/>
</dbReference>
<evidence type="ECO:0000313" key="7">
    <source>
        <dbReference type="Proteomes" id="UP001620295"/>
    </source>
</evidence>
<proteinExistence type="predicted"/>
<dbReference type="Pfam" id="PF01839">
    <property type="entry name" value="FG-GAP"/>
    <property type="match status" value="3"/>
</dbReference>
<feature type="chain" id="PRO_5045774110" evidence="5">
    <location>
        <begin position="26"/>
        <end position="488"/>
    </location>
</feature>
<gene>
    <name evidence="6" type="ORF">ACI2L5_23335</name>
</gene>
<dbReference type="PANTHER" id="PTHR23221:SF7">
    <property type="entry name" value="PHOSPHATIDYLINOSITOL-GLYCAN-SPECIFIC PHOSPHOLIPASE D"/>
    <property type="match status" value="1"/>
</dbReference>
<evidence type="ECO:0000256" key="3">
    <source>
        <dbReference type="ARBA" id="ARBA00022801"/>
    </source>
</evidence>
<dbReference type="Gene3D" id="2.130.10.130">
    <property type="entry name" value="Integrin alpha, N-terminal"/>
    <property type="match status" value="3"/>
</dbReference>